<keyword evidence="1" id="KW-0456">Lyase</keyword>
<proteinExistence type="predicted"/>
<dbReference type="Proteomes" id="UP001642409">
    <property type="component" value="Unassembled WGS sequence"/>
</dbReference>
<reference evidence="1" key="1">
    <citation type="submission" date="2023-06" db="EMBL/GenBank/DDBJ databases">
        <authorList>
            <person name="Kurt Z."/>
        </authorList>
    </citation>
    <scope>NUCLEOTIDE SEQUENCE</scope>
</reference>
<dbReference type="AlphaFoldDB" id="A0AA86N8M8"/>
<dbReference type="EMBL" id="CAXDID020000205">
    <property type="protein sequence ID" value="CAL6055242.1"/>
    <property type="molecule type" value="Genomic_DNA"/>
</dbReference>
<sequence length="1220" mass="131628">MCDIETSNSTLIFQASGVKVSVIMIESRFSIQLATTTIQYRLNSSQSSAIVNSINTTMDKFQLVACKLIGTQLKSSSNNGYIASIVYTICTVSFDTVYLCVNQTNIVGTGSITQVGIVDLRCDICPSGSVVYGICRQNLEHGIIQEGVLQCIYPFVFLGDECICADGYILNISVCIDIIHALGHSQSSDLTNVILELQNNLSYNIIEQDKNNQYIKNNITLSTIYLNESIKNNQIQQINKIFNNKSQIDTEIQQLVQFVLNSNKYLDTTINYISEQLMAINQSTSQCSNNNTNSSINYTITTNTYNNISSNIYTNISINETQIQETLLACDQPIYVTSFDVSTISDTKSAADFNSGYAFSSASTITNAFIDVKDYAYTSTVHPLFQSQSTFTNIKVQVGAQVTTSGSLLSTGSTFVVNCVNILSKEGSQITVNATFKLNILLPKATNAIIANLMLNLSFSAVTQGNISLIETSNGVFNITGYQILGVYQSTSCVALGANSLNSSSVYFNNISVAPSVFNVGNQSSYLFVAVNGSNIEFSVLSIILGNSSNPALSNFVFSIASFQYQFGGLISMMNSTTVKIQDLSYNCKQIFKIYYVQNSGLLIGYMNYSNNNLAILDVCISQIIKCFSSINNFGVIGFLEGNIQIKRSNIFINITSSDIISYFGTVGQTTTNCLYTSLQQTQISVSINENKGTYVCAWIGIHNSPNGTIINSLIKNSNLSSSQMVAGFTCLNSLNLTISFSSVVNSYFNSGLQAACFVSQSRTNVAIQNSSVENTTLSNTTVQAGGFVGYVYAYSTLILSNCSMLNSSLVGLSQVGGLVGESGYGCNQIFSDDYVFNSTVVAKTAMAGGFLGSLNSGTLKIVTSKIDSISITSTSATGLVVGYAAVVYSVQQSMPYNNNYINNVKQQNCANFASSCAVNFIPFDIYTNISINETQIQETLLACDQPIYVTSFDVSTISDTKSAADFNSGYAFSSASTITNAFIDVKDYAYTSTVHPLFQSQSTFTNIKVQVGAQVTTSGSLLSTGSTFVVNCVNILSKEGSQITVNATFKLNILLPKATNAIIANLMLNLSFSAVTQGNISLIETSNGVFNITGYQILGVYQSTSCVALGANSLNSSSVYFNNISVAPSVFNVGNQSSYLFVAVNGSNIEFSVLSIILGNSSNPALSNFVFSIASFQYQFGGLISMMNSTTVKIQNLSYNCKQIFKIYYVQNSGLLIGI</sequence>
<reference evidence="2 3" key="2">
    <citation type="submission" date="2024-07" db="EMBL/GenBank/DDBJ databases">
        <authorList>
            <person name="Akdeniz Z."/>
        </authorList>
    </citation>
    <scope>NUCLEOTIDE SEQUENCE [LARGE SCALE GENOMIC DNA]</scope>
</reference>
<evidence type="ECO:0000313" key="2">
    <source>
        <dbReference type="EMBL" id="CAL6055242.1"/>
    </source>
</evidence>
<dbReference type="InterPro" id="IPR011050">
    <property type="entry name" value="Pectin_lyase_fold/virulence"/>
</dbReference>
<evidence type="ECO:0000313" key="1">
    <source>
        <dbReference type="EMBL" id="CAI9914763.1"/>
    </source>
</evidence>
<organism evidence="1">
    <name type="scientific">Hexamita inflata</name>
    <dbReference type="NCBI Taxonomy" id="28002"/>
    <lineage>
        <taxon>Eukaryota</taxon>
        <taxon>Metamonada</taxon>
        <taxon>Diplomonadida</taxon>
        <taxon>Hexamitidae</taxon>
        <taxon>Hexamitinae</taxon>
        <taxon>Hexamita</taxon>
    </lineage>
</organism>
<gene>
    <name evidence="1" type="ORF">HINF_LOCUS2408</name>
    <name evidence="2" type="ORF">HINF_LOCUS46451</name>
</gene>
<dbReference type="EMBL" id="CATOUU010000056">
    <property type="protein sequence ID" value="CAI9914763.1"/>
    <property type="molecule type" value="Genomic_DNA"/>
</dbReference>
<keyword evidence="3" id="KW-1185">Reference proteome</keyword>
<dbReference type="SUPFAM" id="SSF51126">
    <property type="entry name" value="Pectin lyase-like"/>
    <property type="match status" value="1"/>
</dbReference>
<accession>A0AA86N8M8</accession>
<evidence type="ECO:0000313" key="3">
    <source>
        <dbReference type="Proteomes" id="UP001642409"/>
    </source>
</evidence>
<dbReference type="GO" id="GO:0016829">
    <property type="term" value="F:lyase activity"/>
    <property type="evidence" value="ECO:0007669"/>
    <property type="project" value="UniProtKB-KW"/>
</dbReference>
<name>A0AA86N8M8_9EUKA</name>
<protein>
    <submittedName>
        <fullName evidence="1">Pectin lyase fold/virulence factor</fullName>
    </submittedName>
    <submittedName>
        <fullName evidence="2">Pectin_lyase fold/virulence factor</fullName>
    </submittedName>
</protein>
<comment type="caution">
    <text evidence="1">The sequence shown here is derived from an EMBL/GenBank/DDBJ whole genome shotgun (WGS) entry which is preliminary data.</text>
</comment>